<feature type="signal peptide" evidence="1">
    <location>
        <begin position="1"/>
        <end position="18"/>
    </location>
</feature>
<sequence length="93" mass="10665">MPHFSLIIFVLLLGWARAYTSTSSDCTLRPTLRCLRTRGRLVTQPVSLKRFTTFKMVCRVVCGVQENVHDTALQLILPYAHIHHKLTASRNTR</sequence>
<reference evidence="2 3" key="1">
    <citation type="journal article" date="2019" name="Sci. Rep.">
        <title>Orb-weaving spider Araneus ventricosus genome elucidates the spidroin gene catalogue.</title>
        <authorList>
            <person name="Kono N."/>
            <person name="Nakamura H."/>
            <person name="Ohtoshi R."/>
            <person name="Moran D.A.P."/>
            <person name="Shinohara A."/>
            <person name="Yoshida Y."/>
            <person name="Fujiwara M."/>
            <person name="Mori M."/>
            <person name="Tomita M."/>
            <person name="Arakawa K."/>
        </authorList>
    </citation>
    <scope>NUCLEOTIDE SEQUENCE [LARGE SCALE GENOMIC DNA]</scope>
</reference>
<name>A0A4Y2GGH4_ARAVE</name>
<evidence type="ECO:0000313" key="3">
    <source>
        <dbReference type="Proteomes" id="UP000499080"/>
    </source>
</evidence>
<dbReference type="Proteomes" id="UP000499080">
    <property type="component" value="Unassembled WGS sequence"/>
</dbReference>
<keyword evidence="1" id="KW-0732">Signal</keyword>
<gene>
    <name evidence="2" type="ORF">AVEN_186176_1</name>
</gene>
<proteinExistence type="predicted"/>
<accession>A0A4Y2GGH4</accession>
<keyword evidence="3" id="KW-1185">Reference proteome</keyword>
<dbReference type="EMBL" id="BGPR01001354">
    <property type="protein sequence ID" value="GBM51886.1"/>
    <property type="molecule type" value="Genomic_DNA"/>
</dbReference>
<organism evidence="2 3">
    <name type="scientific">Araneus ventricosus</name>
    <name type="common">Orbweaver spider</name>
    <name type="synonym">Epeira ventricosa</name>
    <dbReference type="NCBI Taxonomy" id="182803"/>
    <lineage>
        <taxon>Eukaryota</taxon>
        <taxon>Metazoa</taxon>
        <taxon>Ecdysozoa</taxon>
        <taxon>Arthropoda</taxon>
        <taxon>Chelicerata</taxon>
        <taxon>Arachnida</taxon>
        <taxon>Araneae</taxon>
        <taxon>Araneomorphae</taxon>
        <taxon>Entelegynae</taxon>
        <taxon>Araneoidea</taxon>
        <taxon>Araneidae</taxon>
        <taxon>Araneus</taxon>
    </lineage>
</organism>
<comment type="caution">
    <text evidence="2">The sequence shown here is derived from an EMBL/GenBank/DDBJ whole genome shotgun (WGS) entry which is preliminary data.</text>
</comment>
<dbReference type="AlphaFoldDB" id="A0A4Y2GGH4"/>
<evidence type="ECO:0000313" key="2">
    <source>
        <dbReference type="EMBL" id="GBM51886.1"/>
    </source>
</evidence>
<evidence type="ECO:0008006" key="4">
    <source>
        <dbReference type="Google" id="ProtNLM"/>
    </source>
</evidence>
<feature type="chain" id="PRO_5021380549" description="Secreted protein" evidence="1">
    <location>
        <begin position="19"/>
        <end position="93"/>
    </location>
</feature>
<evidence type="ECO:0000256" key="1">
    <source>
        <dbReference type="SAM" id="SignalP"/>
    </source>
</evidence>
<protein>
    <recommendedName>
        <fullName evidence="4">Secreted protein</fullName>
    </recommendedName>
</protein>